<dbReference type="Gene3D" id="2.60.40.1080">
    <property type="match status" value="4"/>
</dbReference>
<accession>A0A538SKV6</accession>
<feature type="domain" description="BIG2" evidence="1">
    <location>
        <begin position="138"/>
        <end position="218"/>
    </location>
</feature>
<feature type="domain" description="BIG2" evidence="1">
    <location>
        <begin position="223"/>
        <end position="303"/>
    </location>
</feature>
<comment type="caution">
    <text evidence="2">The sequence shown here is derived from an EMBL/GenBank/DDBJ whole genome shotgun (WGS) entry which is preliminary data.</text>
</comment>
<feature type="non-terminal residue" evidence="2">
    <location>
        <position position="394"/>
    </location>
</feature>
<dbReference type="EMBL" id="VBOU01000122">
    <property type="protein sequence ID" value="TMQ52000.1"/>
    <property type="molecule type" value="Genomic_DNA"/>
</dbReference>
<dbReference type="InterPro" id="IPR008964">
    <property type="entry name" value="Invasin/intimin_cell_adhesion"/>
</dbReference>
<gene>
    <name evidence="2" type="ORF">E6K74_12800</name>
</gene>
<dbReference type="SUPFAM" id="SSF49373">
    <property type="entry name" value="Invasin/intimin cell-adhesion fragments"/>
    <property type="match status" value="3"/>
</dbReference>
<dbReference type="SMART" id="SM00635">
    <property type="entry name" value="BID_2"/>
    <property type="match status" value="4"/>
</dbReference>
<dbReference type="AlphaFoldDB" id="A0A538SKV6"/>
<sequence>MTFKHKLSCRLALLKDRTMVVSTALLAVAAIGGCERSLSFTDPATGMVTRLVISPKILTLRQNQVADFTAVGLAATGDTATVAVSWSVTSGSITDTSTSNGKHYGRYKAASDTGKVKVTATGHPGGSDTAVVTVTPVPVASVTVTPTSASAQVGQTVQLSATTQDSTGAVLTGRAVSWSSSNLSVASVNGSGLVTGLAAGATTVTATSEGQGGTSSITVSSVPVASVAVIPTSATIQVGQTQQLAATLKDASGNTLSGRVVSWSSSNPSVATVSGSGVVTAAAVGSAIITATSEGQTGTSSITITNVPVASVAVTPTSAGIQVGQTVQLTATPQDGSGSPLSGRAVTWASSNGLVATVSGSGLVTAAAVGSATITATSEGQGGTSSITVSNVPV</sequence>
<proteinExistence type="predicted"/>
<dbReference type="PROSITE" id="PS51257">
    <property type="entry name" value="PROKAR_LIPOPROTEIN"/>
    <property type="match status" value="1"/>
</dbReference>
<evidence type="ECO:0000313" key="3">
    <source>
        <dbReference type="Proteomes" id="UP000319829"/>
    </source>
</evidence>
<organism evidence="2 3">
    <name type="scientific">Eiseniibacteriota bacterium</name>
    <dbReference type="NCBI Taxonomy" id="2212470"/>
    <lineage>
        <taxon>Bacteria</taxon>
        <taxon>Candidatus Eiseniibacteriota</taxon>
    </lineage>
</organism>
<reference evidence="2 3" key="1">
    <citation type="journal article" date="2019" name="Nat. Microbiol.">
        <title>Mediterranean grassland soil C-N compound turnover is dependent on rainfall and depth, and is mediated by genomically divergent microorganisms.</title>
        <authorList>
            <person name="Diamond S."/>
            <person name="Andeer P.F."/>
            <person name="Li Z."/>
            <person name="Crits-Christoph A."/>
            <person name="Burstein D."/>
            <person name="Anantharaman K."/>
            <person name="Lane K.R."/>
            <person name="Thomas B.C."/>
            <person name="Pan C."/>
            <person name="Northen T.R."/>
            <person name="Banfield J.F."/>
        </authorList>
    </citation>
    <scope>NUCLEOTIDE SEQUENCE [LARGE SCALE GENOMIC DNA]</scope>
    <source>
        <strain evidence="2">WS_4</strain>
    </source>
</reference>
<feature type="domain" description="BIG2" evidence="1">
    <location>
        <begin position="308"/>
        <end position="388"/>
    </location>
</feature>
<dbReference type="Pfam" id="PF02368">
    <property type="entry name" value="Big_2"/>
    <property type="match status" value="3"/>
</dbReference>
<evidence type="ECO:0000259" key="1">
    <source>
        <dbReference type="SMART" id="SM00635"/>
    </source>
</evidence>
<dbReference type="Proteomes" id="UP000319829">
    <property type="component" value="Unassembled WGS sequence"/>
</dbReference>
<protein>
    <submittedName>
        <fullName evidence="2">Ig domain-containing protein</fullName>
    </submittedName>
</protein>
<name>A0A538SKV6_UNCEI</name>
<dbReference type="InterPro" id="IPR003343">
    <property type="entry name" value="Big_2"/>
</dbReference>
<feature type="domain" description="BIG2" evidence="1">
    <location>
        <begin position="47"/>
        <end position="132"/>
    </location>
</feature>
<evidence type="ECO:0000313" key="2">
    <source>
        <dbReference type="EMBL" id="TMQ52000.1"/>
    </source>
</evidence>